<protein>
    <recommendedName>
        <fullName evidence="3">GNAT family N-acetyltransferase</fullName>
    </recommendedName>
</protein>
<dbReference type="InterPro" id="IPR016181">
    <property type="entry name" value="Acyl_CoA_acyltransferase"/>
</dbReference>
<proteinExistence type="predicted"/>
<dbReference type="Proteomes" id="UP000593846">
    <property type="component" value="Chromosome"/>
</dbReference>
<name>A0A7S6U6I9_9CYAN</name>
<dbReference type="Gene3D" id="3.40.630.30">
    <property type="match status" value="1"/>
</dbReference>
<evidence type="ECO:0008006" key="3">
    <source>
        <dbReference type="Google" id="ProtNLM"/>
    </source>
</evidence>
<accession>A0A7S6U6I9</accession>
<dbReference type="AlphaFoldDB" id="A0A7S6U6I9"/>
<gene>
    <name evidence="1" type="ORF">IM676_05330</name>
</gene>
<evidence type="ECO:0000313" key="2">
    <source>
        <dbReference type="Proteomes" id="UP000593846"/>
    </source>
</evidence>
<dbReference type="SUPFAM" id="SSF55729">
    <property type="entry name" value="Acyl-CoA N-acyltransferases (Nat)"/>
    <property type="match status" value="1"/>
</dbReference>
<dbReference type="KEGG" id="aee:IM676_05330"/>
<dbReference type="EMBL" id="CP063311">
    <property type="protein sequence ID" value="QOV23714.1"/>
    <property type="molecule type" value="Genomic_DNA"/>
</dbReference>
<evidence type="ECO:0000313" key="1">
    <source>
        <dbReference type="EMBL" id="QOV23714.1"/>
    </source>
</evidence>
<dbReference type="RefSeq" id="WP_200989260.1">
    <property type="nucleotide sequence ID" value="NZ_CP063311.1"/>
</dbReference>
<organism evidence="1 2">
    <name type="scientific">Anabaenopsis elenkinii CCIBt3563</name>
    <dbReference type="NCBI Taxonomy" id="2779889"/>
    <lineage>
        <taxon>Bacteria</taxon>
        <taxon>Bacillati</taxon>
        <taxon>Cyanobacteriota</taxon>
        <taxon>Cyanophyceae</taxon>
        <taxon>Nostocales</taxon>
        <taxon>Nodulariaceae</taxon>
        <taxon>Anabaenopsis</taxon>
    </lineage>
</organism>
<reference evidence="2" key="1">
    <citation type="submission" date="2020-10" db="EMBL/GenBank/DDBJ databases">
        <title>Genome-based taxonomic classification of the species Anabaenopsis elenkinii.</title>
        <authorList>
            <person name="Delbaje E."/>
            <person name="Andreote A.P.D."/>
            <person name="Pellegrinetti T.A."/>
            <person name="Cruz R.B."/>
            <person name="Branco L.H.Z."/>
            <person name="Fiore M.F."/>
        </authorList>
    </citation>
    <scope>NUCLEOTIDE SEQUENCE [LARGE SCALE GENOMIC DNA]</scope>
    <source>
        <strain evidence="2">CCIBt3563</strain>
    </source>
</reference>
<keyword evidence="2" id="KW-1185">Reference proteome</keyword>
<sequence>MKTSQLPAQINQHKAGYTATIRKATAKDIWAIYHLYKIVARVNQGNLTQEQDEITWEYIRTVVHQGLERGLILVIEKDDKIVGYLKAFTSEFRSLAHVLSDATIENIVGG</sequence>